<evidence type="ECO:0000313" key="2">
    <source>
        <dbReference type="EMBL" id="KAF2100931.1"/>
    </source>
</evidence>
<feature type="chain" id="PRO_5040173138" evidence="1">
    <location>
        <begin position="22"/>
        <end position="378"/>
    </location>
</feature>
<gene>
    <name evidence="2" type="ORF">NA57DRAFT_74528</name>
</gene>
<reference evidence="2" key="1">
    <citation type="journal article" date="2020" name="Stud. Mycol.">
        <title>101 Dothideomycetes genomes: a test case for predicting lifestyles and emergence of pathogens.</title>
        <authorList>
            <person name="Haridas S."/>
            <person name="Albert R."/>
            <person name="Binder M."/>
            <person name="Bloem J."/>
            <person name="Labutti K."/>
            <person name="Salamov A."/>
            <person name="Andreopoulos B."/>
            <person name="Baker S."/>
            <person name="Barry K."/>
            <person name="Bills G."/>
            <person name="Bluhm B."/>
            <person name="Cannon C."/>
            <person name="Castanera R."/>
            <person name="Culley D."/>
            <person name="Daum C."/>
            <person name="Ezra D."/>
            <person name="Gonzalez J."/>
            <person name="Henrissat B."/>
            <person name="Kuo A."/>
            <person name="Liang C."/>
            <person name="Lipzen A."/>
            <person name="Lutzoni F."/>
            <person name="Magnuson J."/>
            <person name="Mondo S."/>
            <person name="Nolan M."/>
            <person name="Ohm R."/>
            <person name="Pangilinan J."/>
            <person name="Park H.-J."/>
            <person name="Ramirez L."/>
            <person name="Alfaro M."/>
            <person name="Sun H."/>
            <person name="Tritt A."/>
            <person name="Yoshinaga Y."/>
            <person name="Zwiers L.-H."/>
            <person name="Turgeon B."/>
            <person name="Goodwin S."/>
            <person name="Spatafora J."/>
            <person name="Crous P."/>
            <person name="Grigoriev I."/>
        </authorList>
    </citation>
    <scope>NUCLEOTIDE SEQUENCE</scope>
    <source>
        <strain evidence="2">CBS 133067</strain>
    </source>
</reference>
<evidence type="ECO:0000256" key="1">
    <source>
        <dbReference type="SAM" id="SignalP"/>
    </source>
</evidence>
<sequence length="378" mass="41860">MVNLIITLASLAAFGITSVTANKETVKLKLDLYTGAFCDGQMSPMEKEIKENKCVDSNHPFQSFKYKLRDDHVYNRDKKECRVEVYQKSDCDGIMFLVPNFDPQNDFGPCQQDLVTQALQYPQNKDLVNFSSWKLICGEKPKSSSKPVTTSSSSVDQTFTVVQIHETKQPLVAHDLPVSVTATHVYLPAETSHINIGPQMTTLRPAETLVSVMQDQSRITESATTTLYKEETTMVSEQISYVRPTTSIISQAPDTTIDEHVVSSVTVEAETSTVSEDTTVVQPITTVVTMSESTTVSPQYTIVTTAARLHARDVTRGPVSASFVTEMDKYDITELEQDLSSAFADVVGFTGDFVEDLNRAIQEIQEDFDELDEASASD</sequence>
<feature type="signal peptide" evidence="1">
    <location>
        <begin position="1"/>
        <end position="21"/>
    </location>
</feature>
<proteinExistence type="predicted"/>
<comment type="caution">
    <text evidence="2">The sequence shown here is derived from an EMBL/GenBank/DDBJ whole genome shotgun (WGS) entry which is preliminary data.</text>
</comment>
<protein>
    <submittedName>
        <fullName evidence="2">Uncharacterized protein</fullName>
    </submittedName>
</protein>
<keyword evidence="3" id="KW-1185">Reference proteome</keyword>
<organism evidence="2 3">
    <name type="scientific">Rhizodiscina lignyota</name>
    <dbReference type="NCBI Taxonomy" id="1504668"/>
    <lineage>
        <taxon>Eukaryota</taxon>
        <taxon>Fungi</taxon>
        <taxon>Dikarya</taxon>
        <taxon>Ascomycota</taxon>
        <taxon>Pezizomycotina</taxon>
        <taxon>Dothideomycetes</taxon>
        <taxon>Pleosporomycetidae</taxon>
        <taxon>Aulographales</taxon>
        <taxon>Rhizodiscinaceae</taxon>
        <taxon>Rhizodiscina</taxon>
    </lineage>
</organism>
<dbReference type="Proteomes" id="UP000799772">
    <property type="component" value="Unassembled WGS sequence"/>
</dbReference>
<name>A0A9P4M7P7_9PEZI</name>
<keyword evidence="1" id="KW-0732">Signal</keyword>
<dbReference type="AlphaFoldDB" id="A0A9P4M7P7"/>
<dbReference type="EMBL" id="ML978124">
    <property type="protein sequence ID" value="KAF2100931.1"/>
    <property type="molecule type" value="Genomic_DNA"/>
</dbReference>
<evidence type="ECO:0000313" key="3">
    <source>
        <dbReference type="Proteomes" id="UP000799772"/>
    </source>
</evidence>
<accession>A0A9P4M7P7</accession>